<gene>
    <name evidence="2" type="ORF">PHMEG_0001053</name>
</gene>
<sequence>MDLSIGGERASPDKVQGACWVALQIWELDYDETFASVIMFETLRFVLLCPGMHNMMAKPFDFVTAYLNAPTDRVIYMEQPEGHVKRGYEDFVYLMLKSIYGLRQSPMNWNNTLHRALVNLGFTRSVKDPGLYWIKKRLHCVRFRLCG</sequence>
<dbReference type="Proteomes" id="UP000198211">
    <property type="component" value="Unassembled WGS sequence"/>
</dbReference>
<comment type="caution">
    <text evidence="2">The sequence shown here is derived from an EMBL/GenBank/DDBJ whole genome shotgun (WGS) entry which is preliminary data.</text>
</comment>
<feature type="domain" description="Reverse transcriptase Ty1/copia-type" evidence="1">
    <location>
        <begin position="24"/>
        <end position="132"/>
    </location>
</feature>
<organism evidence="2 3">
    <name type="scientific">Phytophthora megakarya</name>
    <dbReference type="NCBI Taxonomy" id="4795"/>
    <lineage>
        <taxon>Eukaryota</taxon>
        <taxon>Sar</taxon>
        <taxon>Stramenopiles</taxon>
        <taxon>Oomycota</taxon>
        <taxon>Peronosporomycetes</taxon>
        <taxon>Peronosporales</taxon>
        <taxon>Peronosporaceae</taxon>
        <taxon>Phytophthora</taxon>
    </lineage>
</organism>
<proteinExistence type="predicted"/>
<dbReference type="EMBL" id="NBNE01000033">
    <property type="protein sequence ID" value="OWZ24011.1"/>
    <property type="molecule type" value="Genomic_DNA"/>
</dbReference>
<evidence type="ECO:0000313" key="2">
    <source>
        <dbReference type="EMBL" id="OWZ24011.1"/>
    </source>
</evidence>
<name>A0A225X290_9STRA</name>
<accession>A0A225X290</accession>
<reference evidence="3" key="1">
    <citation type="submission" date="2017-03" db="EMBL/GenBank/DDBJ databases">
        <title>Phytopthora megakarya and P. palmivora, two closely related causual agents of cacao black pod achieved similar genome size and gene model numbers by different mechanisms.</title>
        <authorList>
            <person name="Ali S."/>
            <person name="Shao J."/>
            <person name="Larry D.J."/>
            <person name="Kronmiller B."/>
            <person name="Shen D."/>
            <person name="Strem M.D."/>
            <person name="Melnick R.L."/>
            <person name="Guiltinan M.J."/>
            <person name="Tyler B.M."/>
            <person name="Meinhardt L.W."/>
            <person name="Bailey B.A."/>
        </authorList>
    </citation>
    <scope>NUCLEOTIDE SEQUENCE [LARGE SCALE GENOMIC DNA]</scope>
    <source>
        <strain evidence="3">zdho120</strain>
    </source>
</reference>
<dbReference type="STRING" id="4795.A0A225X290"/>
<keyword evidence="3" id="KW-1185">Reference proteome</keyword>
<evidence type="ECO:0000313" key="3">
    <source>
        <dbReference type="Proteomes" id="UP000198211"/>
    </source>
</evidence>
<dbReference type="Pfam" id="PF07727">
    <property type="entry name" value="RVT_2"/>
    <property type="match status" value="1"/>
</dbReference>
<dbReference type="AlphaFoldDB" id="A0A225X290"/>
<dbReference type="OrthoDB" id="8048545at2759"/>
<protein>
    <recommendedName>
        <fullName evidence="1">Reverse transcriptase Ty1/copia-type domain-containing protein</fullName>
    </recommendedName>
</protein>
<evidence type="ECO:0000259" key="1">
    <source>
        <dbReference type="Pfam" id="PF07727"/>
    </source>
</evidence>
<dbReference type="InterPro" id="IPR013103">
    <property type="entry name" value="RVT_2"/>
</dbReference>